<dbReference type="Proteomes" id="UP000782241">
    <property type="component" value="Unassembled WGS sequence"/>
</dbReference>
<comment type="caution">
    <text evidence="2">The sequence shown here is derived from an EMBL/GenBank/DDBJ whole genome shotgun (WGS) entry which is preliminary data.</text>
</comment>
<evidence type="ECO:0000313" key="3">
    <source>
        <dbReference type="Proteomes" id="UP000782241"/>
    </source>
</evidence>
<gene>
    <name evidence="2" type="ORF">KAF25_000598</name>
</gene>
<accession>A0A9P7KN68</accession>
<proteinExistence type="predicted"/>
<sequence length="405" mass="46611">MEVEIFTLAPSSFTLPYPWISKHPSKLLCPITMAILFSRARQQKKNPWFFSRLPFEIRRLIYEELFGRRVIHIMHYSSTEAKESRRENRPRKNIPGADEFTVFSRMNFHYAGIMKRLGFQINMWVSLQSFETILEYISIYFDFQSIDVWISLSPFSLSVELLKKSVISRLRILERLSTPPSRFIDLTLILPPGYAVPLSASLRRTGFDHVVVKERGSPEGNGSATSCGEASDDEHSEYIEGIPILYQTNTLSFRCPRDIVFFQAQVEAFSKLTQAVDLHCAKTSSRDELLHHNAAYHPWALPRGQFDAYFEMIWLDKDLAVSARHVRLYFETAETGDFYVAFNVRTLLRSDVVPSAQIQVFLQGNSNSMVDESIKLTSTPDKRRRITVNANTKVSECHGEISDED</sequence>
<dbReference type="Pfam" id="PF24864">
    <property type="entry name" value="DUF7730"/>
    <property type="match status" value="1"/>
</dbReference>
<evidence type="ECO:0000313" key="2">
    <source>
        <dbReference type="EMBL" id="KAG5659396.1"/>
    </source>
</evidence>
<protein>
    <recommendedName>
        <fullName evidence="1">DUF7730 domain-containing protein</fullName>
    </recommendedName>
</protein>
<reference evidence="2" key="1">
    <citation type="submission" date="2021-04" db="EMBL/GenBank/DDBJ databases">
        <title>Draft genome of Fusarium avenaceum strain F156N33, isolated from an atmospheric sample in Virginia.</title>
        <authorList>
            <person name="Yang S."/>
            <person name="Vinatzer B.A."/>
            <person name="Coleman J."/>
        </authorList>
    </citation>
    <scope>NUCLEOTIDE SEQUENCE</scope>
    <source>
        <strain evidence="2">F156N33</strain>
    </source>
</reference>
<name>A0A9P7KN68_9HYPO</name>
<dbReference type="AlphaFoldDB" id="A0A9P7KN68"/>
<dbReference type="InterPro" id="IPR056632">
    <property type="entry name" value="DUF7730"/>
</dbReference>
<evidence type="ECO:0000259" key="1">
    <source>
        <dbReference type="Pfam" id="PF24864"/>
    </source>
</evidence>
<feature type="domain" description="DUF7730" evidence="1">
    <location>
        <begin position="45"/>
        <end position="77"/>
    </location>
</feature>
<organism evidence="2 3">
    <name type="scientific">Fusarium avenaceum</name>
    <dbReference type="NCBI Taxonomy" id="40199"/>
    <lineage>
        <taxon>Eukaryota</taxon>
        <taxon>Fungi</taxon>
        <taxon>Dikarya</taxon>
        <taxon>Ascomycota</taxon>
        <taxon>Pezizomycotina</taxon>
        <taxon>Sordariomycetes</taxon>
        <taxon>Hypocreomycetidae</taxon>
        <taxon>Hypocreales</taxon>
        <taxon>Nectriaceae</taxon>
        <taxon>Fusarium</taxon>
        <taxon>Fusarium tricinctum species complex</taxon>
    </lineage>
</organism>
<dbReference type="EMBL" id="JAGPUO010000012">
    <property type="protein sequence ID" value="KAG5659396.1"/>
    <property type="molecule type" value="Genomic_DNA"/>
</dbReference>
<keyword evidence="3" id="KW-1185">Reference proteome</keyword>